<proteinExistence type="predicted"/>
<dbReference type="Pfam" id="PF13726">
    <property type="entry name" value="Na_H_antiport_2"/>
    <property type="match status" value="1"/>
</dbReference>
<feature type="transmembrane region" description="Helical" evidence="6">
    <location>
        <begin position="239"/>
        <end position="272"/>
    </location>
</feature>
<comment type="subcellular location">
    <subcellularLocation>
        <location evidence="1">Cell membrane</location>
        <topology evidence="1">Multi-pass membrane protein</topology>
    </subcellularLocation>
</comment>
<keyword evidence="4 6" id="KW-1133">Transmembrane helix</keyword>
<evidence type="ECO:0000256" key="2">
    <source>
        <dbReference type="ARBA" id="ARBA00022475"/>
    </source>
</evidence>
<evidence type="ECO:0000256" key="5">
    <source>
        <dbReference type="ARBA" id="ARBA00023136"/>
    </source>
</evidence>
<feature type="domain" description="Putative Na+/H+ antiporter N-terminal" evidence="8">
    <location>
        <begin position="5"/>
        <end position="88"/>
    </location>
</feature>
<keyword evidence="2" id="KW-1003">Cell membrane</keyword>
<comment type="caution">
    <text evidence="9">The sequence shown here is derived from an EMBL/GenBank/DDBJ whole genome shotgun (WGS) entry which is preliminary data.</text>
</comment>
<keyword evidence="3 6" id="KW-0812">Transmembrane</keyword>
<dbReference type="PANTHER" id="PTHR37821:SF1">
    <property type="entry name" value="AMINO ACID TRANSPORTER YUIF-RELATED"/>
    <property type="match status" value="1"/>
</dbReference>
<evidence type="ECO:0000256" key="4">
    <source>
        <dbReference type="ARBA" id="ARBA00022989"/>
    </source>
</evidence>
<organism evidence="9 10">
    <name type="scientific">Oceanobacillus kapialis</name>
    <dbReference type="NCBI Taxonomy" id="481353"/>
    <lineage>
        <taxon>Bacteria</taxon>
        <taxon>Bacillati</taxon>
        <taxon>Bacillota</taxon>
        <taxon>Bacilli</taxon>
        <taxon>Bacillales</taxon>
        <taxon>Bacillaceae</taxon>
        <taxon>Oceanobacillus</taxon>
    </lineage>
</organism>
<feature type="transmembrane region" description="Helical" evidence="6">
    <location>
        <begin position="20"/>
        <end position="39"/>
    </location>
</feature>
<evidence type="ECO:0000259" key="7">
    <source>
        <dbReference type="Pfam" id="PF03553"/>
    </source>
</evidence>
<feature type="transmembrane region" description="Helical" evidence="6">
    <location>
        <begin position="59"/>
        <end position="84"/>
    </location>
</feature>
<feature type="transmembrane region" description="Helical" evidence="6">
    <location>
        <begin position="183"/>
        <end position="205"/>
    </location>
</feature>
<evidence type="ECO:0000313" key="9">
    <source>
        <dbReference type="EMBL" id="MFD2628645.1"/>
    </source>
</evidence>
<feature type="transmembrane region" description="Helical" evidence="6">
    <location>
        <begin position="142"/>
        <end position="162"/>
    </location>
</feature>
<evidence type="ECO:0000256" key="6">
    <source>
        <dbReference type="SAM" id="Phobius"/>
    </source>
</evidence>
<dbReference type="PANTHER" id="PTHR37821">
    <property type="entry name" value="AMINO ACID TRANSPORTER YUIF-RELATED"/>
    <property type="match status" value="1"/>
</dbReference>
<keyword evidence="5 6" id="KW-0472">Membrane</keyword>
<accession>A0ABW5PZG0</accession>
<evidence type="ECO:0000256" key="3">
    <source>
        <dbReference type="ARBA" id="ARBA00022692"/>
    </source>
</evidence>
<dbReference type="RefSeq" id="WP_379561380.1">
    <property type="nucleotide sequence ID" value="NZ_JBHUMX010000016.1"/>
</dbReference>
<feature type="transmembrane region" description="Helical" evidence="6">
    <location>
        <begin position="418"/>
        <end position="435"/>
    </location>
</feature>
<reference evidence="10" key="1">
    <citation type="journal article" date="2019" name="Int. J. Syst. Evol. Microbiol.">
        <title>The Global Catalogue of Microorganisms (GCM) 10K type strain sequencing project: providing services to taxonomists for standard genome sequencing and annotation.</title>
        <authorList>
            <consortium name="The Broad Institute Genomics Platform"/>
            <consortium name="The Broad Institute Genome Sequencing Center for Infectious Disease"/>
            <person name="Wu L."/>
            <person name="Ma J."/>
        </authorList>
    </citation>
    <scope>NUCLEOTIDE SEQUENCE [LARGE SCALE GENOMIC DNA]</scope>
    <source>
        <strain evidence="10">TISTR 1858</strain>
    </source>
</reference>
<evidence type="ECO:0000313" key="10">
    <source>
        <dbReference type="Proteomes" id="UP001597451"/>
    </source>
</evidence>
<evidence type="ECO:0000256" key="1">
    <source>
        <dbReference type="ARBA" id="ARBA00004651"/>
    </source>
</evidence>
<dbReference type="InterPro" id="IPR018461">
    <property type="entry name" value="Na/H_Antiport_NhaC-like_C"/>
</dbReference>
<protein>
    <submittedName>
        <fullName evidence="9">Na+/H+ antiporter family protein</fullName>
    </submittedName>
</protein>
<feature type="transmembrane region" description="Helical" evidence="6">
    <location>
        <begin position="329"/>
        <end position="349"/>
    </location>
</feature>
<sequence length="436" mass="45346">MEWIVVVSVLVMTILSLLRVNVIIAIIAASLTAGVMAGLSTVESIDMLVAGVGGGANTALSYILLGAFAIAISYTGITTILVNFLIRILTGKKTMLLLVIAGVASLSQNVVPVHIAFIPILIPPLLKLFDNMRMDRRAVATALTFGLKAPYILIPAGFGLLFHEAIVAGMTENGIEISVSESALSMLIPGSGMIVGLLIAIFFSYRKDRDMPEAAGGTELSAIVEREEVSFNRKHVMTLIAIAGALAVQLITESLVLGALTGLVLMFLLLVVPFKNGDRVMAEGIAMMGTIAIVMLVASGFGNILSETGAVQALVESSSGFLDSSNKPLIAFILLLVGLLVTMGIGSSFGTIPILAALYVPICLAAGFSPMATAALIGTAGALGDAGSPASDSTLGPTSGLNADGKHNHIWDTVVPTFIHYNIPLFLFGWIAAIIL</sequence>
<feature type="transmembrane region" description="Helical" evidence="6">
    <location>
        <begin position="356"/>
        <end position="383"/>
    </location>
</feature>
<feature type="transmembrane region" description="Helical" evidence="6">
    <location>
        <begin position="96"/>
        <end position="122"/>
    </location>
</feature>
<evidence type="ECO:0000259" key="8">
    <source>
        <dbReference type="Pfam" id="PF13726"/>
    </source>
</evidence>
<feature type="transmembrane region" description="Helical" evidence="6">
    <location>
        <begin position="284"/>
        <end position="305"/>
    </location>
</feature>
<feature type="domain" description="Na+/H+ antiporter NhaC-like C-terminal" evidence="7">
    <location>
        <begin position="143"/>
        <end position="430"/>
    </location>
</feature>
<gene>
    <name evidence="9" type="ORF">ACFSUN_07565</name>
</gene>
<dbReference type="InterPro" id="IPR052576">
    <property type="entry name" value="AA_Transporter-Related"/>
</dbReference>
<dbReference type="EMBL" id="JBHUMX010000016">
    <property type="protein sequence ID" value="MFD2628645.1"/>
    <property type="molecule type" value="Genomic_DNA"/>
</dbReference>
<dbReference type="InterPro" id="IPR032813">
    <property type="entry name" value="Na_H_antiport_N"/>
</dbReference>
<keyword evidence="10" id="KW-1185">Reference proteome</keyword>
<name>A0ABW5PZG0_9BACI</name>
<dbReference type="Proteomes" id="UP001597451">
    <property type="component" value="Unassembled WGS sequence"/>
</dbReference>
<dbReference type="Pfam" id="PF03553">
    <property type="entry name" value="Na_H_antiporter"/>
    <property type="match status" value="1"/>
</dbReference>